<proteinExistence type="predicted"/>
<evidence type="ECO:0000256" key="1">
    <source>
        <dbReference type="SAM" id="MobiDB-lite"/>
    </source>
</evidence>
<reference evidence="3" key="1">
    <citation type="journal article" date="2014" name="Science">
        <title>Ancient hybridizations among the ancestral genomes of bread wheat.</title>
        <authorList>
            <consortium name="International Wheat Genome Sequencing Consortium,"/>
            <person name="Marcussen T."/>
            <person name="Sandve S.R."/>
            <person name="Heier L."/>
            <person name="Spannagl M."/>
            <person name="Pfeifer M."/>
            <person name="Jakobsen K.S."/>
            <person name="Wulff B.B."/>
            <person name="Steuernagel B."/>
            <person name="Mayer K.F."/>
            <person name="Olsen O.A."/>
        </authorList>
    </citation>
    <scope>NUCLEOTIDE SEQUENCE [LARGE SCALE GENOMIC DNA]</scope>
    <source>
        <strain evidence="3">cv. AL8/78</strain>
    </source>
</reference>
<keyword evidence="3" id="KW-1185">Reference proteome</keyword>
<protein>
    <submittedName>
        <fullName evidence="2">Uncharacterized protein</fullName>
    </submittedName>
</protein>
<reference evidence="2" key="4">
    <citation type="submission" date="2019-03" db="UniProtKB">
        <authorList>
            <consortium name="EnsemblPlants"/>
        </authorList>
    </citation>
    <scope>IDENTIFICATION</scope>
</reference>
<feature type="compositionally biased region" description="Basic and acidic residues" evidence="1">
    <location>
        <begin position="42"/>
        <end position="56"/>
    </location>
</feature>
<dbReference type="EnsemblPlants" id="AET2Gv20205200.2">
    <property type="protein sequence ID" value="AET2Gv20205200.2"/>
    <property type="gene ID" value="AET2Gv20205200"/>
</dbReference>
<dbReference type="Gramene" id="AET2Gv20205200.2">
    <property type="protein sequence ID" value="AET2Gv20205200.2"/>
    <property type="gene ID" value="AET2Gv20205200"/>
</dbReference>
<dbReference type="Gramene" id="AET2Gv20205200.1">
    <property type="protein sequence ID" value="AET2Gv20205200.1"/>
    <property type="gene ID" value="AET2Gv20205200"/>
</dbReference>
<reference evidence="2" key="3">
    <citation type="journal article" date="2017" name="Nature">
        <title>Genome sequence of the progenitor of the wheat D genome Aegilops tauschii.</title>
        <authorList>
            <person name="Luo M.C."/>
            <person name="Gu Y.Q."/>
            <person name="Puiu D."/>
            <person name="Wang H."/>
            <person name="Twardziok S.O."/>
            <person name="Deal K.R."/>
            <person name="Huo N."/>
            <person name="Zhu T."/>
            <person name="Wang L."/>
            <person name="Wang Y."/>
            <person name="McGuire P.E."/>
            <person name="Liu S."/>
            <person name="Long H."/>
            <person name="Ramasamy R.K."/>
            <person name="Rodriguez J.C."/>
            <person name="Van S.L."/>
            <person name="Yuan L."/>
            <person name="Wang Z."/>
            <person name="Xia Z."/>
            <person name="Xiao L."/>
            <person name="Anderson O.D."/>
            <person name="Ouyang S."/>
            <person name="Liang Y."/>
            <person name="Zimin A.V."/>
            <person name="Pertea G."/>
            <person name="Qi P."/>
            <person name="Bennetzen J.L."/>
            <person name="Dai X."/>
            <person name="Dawson M.W."/>
            <person name="Muller H.G."/>
            <person name="Kugler K."/>
            <person name="Rivarola-Duarte L."/>
            <person name="Spannagl M."/>
            <person name="Mayer K.F.X."/>
            <person name="Lu F.H."/>
            <person name="Bevan M.W."/>
            <person name="Leroy P."/>
            <person name="Li P."/>
            <person name="You F.M."/>
            <person name="Sun Q."/>
            <person name="Liu Z."/>
            <person name="Lyons E."/>
            <person name="Wicker T."/>
            <person name="Salzberg S.L."/>
            <person name="Devos K.M."/>
            <person name="Dvorak J."/>
        </authorList>
    </citation>
    <scope>NUCLEOTIDE SEQUENCE [LARGE SCALE GENOMIC DNA]</scope>
    <source>
        <strain evidence="2">cv. AL8/78</strain>
    </source>
</reference>
<dbReference type="Proteomes" id="UP000015105">
    <property type="component" value="Chromosome 2D"/>
</dbReference>
<sequence length="182" mass="20110">MPSSSIVLTDTRLHKNTTTIDEELQSTETIHDASRLLVQLKGNERPSPHPNKESHAAEATTQQRHRRQSRRASRSRVYTRIVSPCSPTTMIAEGKLRHHRTTPEQGTTREEENHTTTNNPLDPRQCEQAGKQRGSPTMPPRREATHEAPPSTNPDGSEVSPGDSQTMRSIAAPSNDAGTALL</sequence>
<feature type="compositionally biased region" description="Basic residues" evidence="1">
    <location>
        <begin position="63"/>
        <end position="74"/>
    </location>
</feature>
<reference evidence="2" key="5">
    <citation type="journal article" date="2021" name="G3 (Bethesda)">
        <title>Aegilops tauschii genome assembly Aet v5.0 features greater sequence contiguity and improved annotation.</title>
        <authorList>
            <person name="Wang L."/>
            <person name="Zhu T."/>
            <person name="Rodriguez J.C."/>
            <person name="Deal K.R."/>
            <person name="Dubcovsky J."/>
            <person name="McGuire P.E."/>
            <person name="Lux T."/>
            <person name="Spannagl M."/>
            <person name="Mayer K.F.X."/>
            <person name="Baldrich P."/>
            <person name="Meyers B.C."/>
            <person name="Huo N."/>
            <person name="Gu Y.Q."/>
            <person name="Zhou H."/>
            <person name="Devos K.M."/>
            <person name="Bennetzen J.L."/>
            <person name="Unver T."/>
            <person name="Budak H."/>
            <person name="Gulick P.J."/>
            <person name="Galiba G."/>
            <person name="Kalapos B."/>
            <person name="Nelson D.R."/>
            <person name="Li P."/>
            <person name="You F.M."/>
            <person name="Luo M.C."/>
            <person name="Dvorak J."/>
        </authorList>
    </citation>
    <scope>NUCLEOTIDE SEQUENCE [LARGE SCALE GENOMIC DNA]</scope>
    <source>
        <strain evidence="2">cv. AL8/78</strain>
    </source>
</reference>
<evidence type="ECO:0000313" key="3">
    <source>
        <dbReference type="Proteomes" id="UP000015105"/>
    </source>
</evidence>
<evidence type="ECO:0000313" key="2">
    <source>
        <dbReference type="EnsemblPlants" id="AET2Gv20205200.1"/>
    </source>
</evidence>
<dbReference type="EnsemblPlants" id="AET2Gv20205200.1">
    <property type="protein sequence ID" value="AET2Gv20205200.1"/>
    <property type="gene ID" value="AET2Gv20205200"/>
</dbReference>
<reference evidence="3" key="2">
    <citation type="journal article" date="2017" name="Nat. Plants">
        <title>The Aegilops tauschii genome reveals multiple impacts of transposons.</title>
        <authorList>
            <person name="Zhao G."/>
            <person name="Zou C."/>
            <person name="Li K."/>
            <person name="Wang K."/>
            <person name="Li T."/>
            <person name="Gao L."/>
            <person name="Zhang X."/>
            <person name="Wang H."/>
            <person name="Yang Z."/>
            <person name="Liu X."/>
            <person name="Jiang W."/>
            <person name="Mao L."/>
            <person name="Kong X."/>
            <person name="Jiao Y."/>
            <person name="Jia J."/>
        </authorList>
    </citation>
    <scope>NUCLEOTIDE SEQUENCE [LARGE SCALE GENOMIC DNA]</scope>
    <source>
        <strain evidence="3">cv. AL8/78</strain>
    </source>
</reference>
<name>A0A453AN92_AEGTS</name>
<organism evidence="2 3">
    <name type="scientific">Aegilops tauschii subsp. strangulata</name>
    <name type="common">Goatgrass</name>
    <dbReference type="NCBI Taxonomy" id="200361"/>
    <lineage>
        <taxon>Eukaryota</taxon>
        <taxon>Viridiplantae</taxon>
        <taxon>Streptophyta</taxon>
        <taxon>Embryophyta</taxon>
        <taxon>Tracheophyta</taxon>
        <taxon>Spermatophyta</taxon>
        <taxon>Magnoliopsida</taxon>
        <taxon>Liliopsida</taxon>
        <taxon>Poales</taxon>
        <taxon>Poaceae</taxon>
        <taxon>BOP clade</taxon>
        <taxon>Pooideae</taxon>
        <taxon>Triticodae</taxon>
        <taxon>Triticeae</taxon>
        <taxon>Triticinae</taxon>
        <taxon>Aegilops</taxon>
    </lineage>
</organism>
<feature type="region of interest" description="Disordered" evidence="1">
    <location>
        <begin position="42"/>
        <end position="182"/>
    </location>
</feature>
<accession>A0A453AN92</accession>
<dbReference type="AlphaFoldDB" id="A0A453AN92"/>